<evidence type="ECO:0000313" key="2">
    <source>
        <dbReference type="Proteomes" id="UP000828941"/>
    </source>
</evidence>
<name>A0ACB9PMJ4_BAUVA</name>
<dbReference type="Proteomes" id="UP000828941">
    <property type="component" value="Chromosome 4"/>
</dbReference>
<accession>A0ACB9PMJ4</accession>
<proteinExistence type="predicted"/>
<evidence type="ECO:0000313" key="1">
    <source>
        <dbReference type="EMBL" id="KAI4349691.1"/>
    </source>
</evidence>
<protein>
    <submittedName>
        <fullName evidence="1">Uncharacterized protein</fullName>
    </submittedName>
</protein>
<organism evidence="1 2">
    <name type="scientific">Bauhinia variegata</name>
    <name type="common">Purple orchid tree</name>
    <name type="synonym">Phanera variegata</name>
    <dbReference type="NCBI Taxonomy" id="167791"/>
    <lineage>
        <taxon>Eukaryota</taxon>
        <taxon>Viridiplantae</taxon>
        <taxon>Streptophyta</taxon>
        <taxon>Embryophyta</taxon>
        <taxon>Tracheophyta</taxon>
        <taxon>Spermatophyta</taxon>
        <taxon>Magnoliopsida</taxon>
        <taxon>eudicotyledons</taxon>
        <taxon>Gunneridae</taxon>
        <taxon>Pentapetalae</taxon>
        <taxon>rosids</taxon>
        <taxon>fabids</taxon>
        <taxon>Fabales</taxon>
        <taxon>Fabaceae</taxon>
        <taxon>Cercidoideae</taxon>
        <taxon>Cercideae</taxon>
        <taxon>Bauhiniinae</taxon>
        <taxon>Bauhinia</taxon>
    </lineage>
</organism>
<comment type="caution">
    <text evidence="1">The sequence shown here is derived from an EMBL/GenBank/DDBJ whole genome shotgun (WGS) entry which is preliminary data.</text>
</comment>
<gene>
    <name evidence="1" type="ORF">L6164_010253</name>
</gene>
<dbReference type="EMBL" id="CM039429">
    <property type="protein sequence ID" value="KAI4349691.1"/>
    <property type="molecule type" value="Genomic_DNA"/>
</dbReference>
<sequence length="368" mass="40380">MFMINGGGGGITGLVVLGGALVITGLMAAFAVFATNKNKKKGLGLESQMPQESDNSGSKTEDKEVETTQGQGLRFILHDDEDSTTNANACCATYATPEISMNQINSTHSLPTQTSILEEKPGLKTSNEESPICFRHETVFSDDFHPGSAVLPNDNVVEEDMDENESEVGHKLKDITEAQSENATTEAETQADMDDEEEFDGSLGSSEATERTSMDSNEEPIWPAGLIEEPQKEFKEKIVNLQIPQEELEKAAAIPETDHSESDSNLSTEVDTDSSKSDSSNCVGEYDYRDMTRETEVNHKTKFYAALNDHDGPSVKVSHPSNLRIWIASLLLLALLFFLLFVFTSRYRDIFRASAGRLSNLSQFGPDK</sequence>
<keyword evidence="2" id="KW-1185">Reference proteome</keyword>
<reference evidence="1 2" key="1">
    <citation type="journal article" date="2022" name="DNA Res.">
        <title>Chromosomal-level genome assembly of the orchid tree Bauhinia variegata (Leguminosae; Cercidoideae) supports the allotetraploid origin hypothesis of Bauhinia.</title>
        <authorList>
            <person name="Zhong Y."/>
            <person name="Chen Y."/>
            <person name="Zheng D."/>
            <person name="Pang J."/>
            <person name="Liu Y."/>
            <person name="Luo S."/>
            <person name="Meng S."/>
            <person name="Qian L."/>
            <person name="Wei D."/>
            <person name="Dai S."/>
            <person name="Zhou R."/>
        </authorList>
    </citation>
    <scope>NUCLEOTIDE SEQUENCE [LARGE SCALE GENOMIC DNA]</scope>
    <source>
        <strain evidence="1">BV-YZ2020</strain>
    </source>
</reference>